<dbReference type="EMBL" id="AMCI01000662">
    <property type="protein sequence ID" value="EJX08290.1"/>
    <property type="molecule type" value="Genomic_DNA"/>
</dbReference>
<feature type="domain" description="Sulfatase N-terminal" evidence="7">
    <location>
        <begin position="28"/>
        <end position="385"/>
    </location>
</feature>
<dbReference type="Gene3D" id="3.30.1120.10">
    <property type="match status" value="1"/>
</dbReference>
<dbReference type="InterPro" id="IPR017850">
    <property type="entry name" value="Alkaline_phosphatase_core_sf"/>
</dbReference>
<evidence type="ECO:0000256" key="6">
    <source>
        <dbReference type="ARBA" id="ARBA00022837"/>
    </source>
</evidence>
<evidence type="ECO:0000256" key="1">
    <source>
        <dbReference type="ARBA" id="ARBA00001913"/>
    </source>
</evidence>
<protein>
    <submittedName>
        <fullName evidence="8">Sulfatase family protein</fullName>
    </submittedName>
</protein>
<dbReference type="InterPro" id="IPR000917">
    <property type="entry name" value="Sulfatase_N"/>
</dbReference>
<dbReference type="Gene3D" id="3.40.720.10">
    <property type="entry name" value="Alkaline Phosphatase, subunit A"/>
    <property type="match status" value="1"/>
</dbReference>
<evidence type="ECO:0000256" key="2">
    <source>
        <dbReference type="ARBA" id="ARBA00008779"/>
    </source>
</evidence>
<evidence type="ECO:0000313" key="8">
    <source>
        <dbReference type="EMBL" id="EJX08290.1"/>
    </source>
</evidence>
<evidence type="ECO:0000256" key="5">
    <source>
        <dbReference type="ARBA" id="ARBA00022801"/>
    </source>
</evidence>
<sequence length="508" mass="56895">MNTNRTLKELCLLGGMAYSAFTMAQERPNIIVFLVDDMGLMDTSVPFITDAQGKPVKQPLNEWYHTPNMERLASQGICFSTFYAQSVSSPSRASLMTGQNATRHGVTNWINAETNNRETYGPPAWNWEGLKEDMPTLPKVLQQSGYKTIHVGKAHFGCKNSEGEDPKRLGFDVNIAGSGIGEPGSYYGEWGYGHIKGNKKRAVPDLEKYHGTQTFLTEALTLEANKEITKASQENRPFYLYMSHYAVHTPFQVDKRFVSRYQHAGRSAKEIAFATLVEGMDKSLGDIMDHLNELGIAENTLILFLGDNGSGAPVGEPRGYGSSAPLRGMKGTEFEGGTRVPFIAGWAKPDKNNKMQKGLPIECGSTQTQMGTIMDIYPTILSVAGCKVPRGHVIDGYNLKKQLTGKVNKKRPETFLMHFPHAHRGNYFTAYRQGDWKLVYYYNPETPDKPGALLYNLKKDPEERNELASKYPEKCKEMILAMCKQMEKEGALYPIDKNGKELKPYVFF</sequence>
<dbReference type="GO" id="GO:0004065">
    <property type="term" value="F:arylsulfatase activity"/>
    <property type="evidence" value="ECO:0007669"/>
    <property type="project" value="TreeGrafter"/>
</dbReference>
<organism evidence="8">
    <name type="scientific">gut metagenome</name>
    <dbReference type="NCBI Taxonomy" id="749906"/>
    <lineage>
        <taxon>unclassified sequences</taxon>
        <taxon>metagenomes</taxon>
        <taxon>organismal metagenomes</taxon>
    </lineage>
</organism>
<comment type="similarity">
    <text evidence="2">Belongs to the sulfatase family.</text>
</comment>
<keyword evidence="4" id="KW-0732">Signal</keyword>
<evidence type="ECO:0000256" key="3">
    <source>
        <dbReference type="ARBA" id="ARBA00022723"/>
    </source>
</evidence>
<dbReference type="GO" id="GO:0046872">
    <property type="term" value="F:metal ion binding"/>
    <property type="evidence" value="ECO:0007669"/>
    <property type="project" value="UniProtKB-KW"/>
</dbReference>
<dbReference type="PANTHER" id="PTHR42693:SF42">
    <property type="entry name" value="ARYLSULFATASE G"/>
    <property type="match status" value="1"/>
</dbReference>
<reference evidence="8" key="1">
    <citation type="journal article" date="2012" name="PLoS ONE">
        <title>Gene sets for utilization of primary and secondary nutrition supplies in the distal gut of endangered iberian lynx.</title>
        <authorList>
            <person name="Alcaide M."/>
            <person name="Messina E."/>
            <person name="Richter M."/>
            <person name="Bargiela R."/>
            <person name="Peplies J."/>
            <person name="Huws S.A."/>
            <person name="Newbold C.J."/>
            <person name="Golyshin P.N."/>
            <person name="Simon M.A."/>
            <person name="Lopez G."/>
            <person name="Yakimov M.M."/>
            <person name="Ferrer M."/>
        </authorList>
    </citation>
    <scope>NUCLEOTIDE SEQUENCE</scope>
</reference>
<evidence type="ECO:0000256" key="4">
    <source>
        <dbReference type="ARBA" id="ARBA00022729"/>
    </source>
</evidence>
<dbReference type="FunFam" id="3.40.720.10:FF:000101">
    <property type="entry name" value="Secreted sulfatase ydeN"/>
    <property type="match status" value="1"/>
</dbReference>
<dbReference type="InterPro" id="IPR050738">
    <property type="entry name" value="Sulfatase"/>
</dbReference>
<dbReference type="Pfam" id="PF00884">
    <property type="entry name" value="Sulfatase"/>
    <property type="match status" value="1"/>
</dbReference>
<evidence type="ECO:0000259" key="7">
    <source>
        <dbReference type="Pfam" id="PF00884"/>
    </source>
</evidence>
<accession>J9H3M9</accession>
<comment type="cofactor">
    <cofactor evidence="1">
        <name>Ca(2+)</name>
        <dbReference type="ChEBI" id="CHEBI:29108"/>
    </cofactor>
</comment>
<dbReference type="InterPro" id="IPR024607">
    <property type="entry name" value="Sulfatase_CS"/>
</dbReference>
<dbReference type="PROSITE" id="PS00523">
    <property type="entry name" value="SULFATASE_1"/>
    <property type="match status" value="1"/>
</dbReference>
<keyword evidence="5" id="KW-0378">Hydrolase</keyword>
<name>J9H3M9_9ZZZZ</name>
<dbReference type="PANTHER" id="PTHR42693">
    <property type="entry name" value="ARYLSULFATASE FAMILY MEMBER"/>
    <property type="match status" value="1"/>
</dbReference>
<proteinExistence type="inferred from homology"/>
<gene>
    <name evidence="8" type="ORF">EVA_03611</name>
</gene>
<dbReference type="AlphaFoldDB" id="J9H3M9"/>
<dbReference type="CDD" id="cd16144">
    <property type="entry name" value="ARS_like"/>
    <property type="match status" value="1"/>
</dbReference>
<keyword evidence="6" id="KW-0106">Calcium</keyword>
<keyword evidence="3" id="KW-0479">Metal-binding</keyword>
<dbReference type="SUPFAM" id="SSF53649">
    <property type="entry name" value="Alkaline phosphatase-like"/>
    <property type="match status" value="1"/>
</dbReference>
<comment type="caution">
    <text evidence="8">The sequence shown here is derived from an EMBL/GenBank/DDBJ whole genome shotgun (WGS) entry which is preliminary data.</text>
</comment>